<dbReference type="Proteomes" id="UP000030693">
    <property type="component" value="Unassembled WGS sequence"/>
</dbReference>
<dbReference type="STRING" id="691883.A0A058Z7D2"/>
<dbReference type="EMBL" id="KB932206">
    <property type="protein sequence ID" value="KCV69427.1"/>
    <property type="molecule type" value="Genomic_DNA"/>
</dbReference>
<dbReference type="Pfam" id="PF00702">
    <property type="entry name" value="Hydrolase"/>
    <property type="match status" value="1"/>
</dbReference>
<name>A0A058Z7D2_FONAL</name>
<dbReference type="eggNOG" id="KOG3085">
    <property type="taxonomic scope" value="Eukaryota"/>
</dbReference>
<dbReference type="SUPFAM" id="SSF56784">
    <property type="entry name" value="HAD-like"/>
    <property type="match status" value="1"/>
</dbReference>
<dbReference type="InterPro" id="IPR036412">
    <property type="entry name" value="HAD-like_sf"/>
</dbReference>
<reference evidence="1" key="1">
    <citation type="submission" date="2013-04" db="EMBL/GenBank/DDBJ databases">
        <title>The Genome Sequence of Fonticula alba ATCC 38817.</title>
        <authorList>
            <consortium name="The Broad Institute Genomics Platform"/>
            <person name="Russ C."/>
            <person name="Cuomo C."/>
            <person name="Burger G."/>
            <person name="Gray M.W."/>
            <person name="Holland P.W.H."/>
            <person name="King N."/>
            <person name="Lang F.B.F."/>
            <person name="Roger A.J."/>
            <person name="Ruiz-Trillo I."/>
            <person name="Brown M."/>
            <person name="Walker B."/>
            <person name="Young S."/>
            <person name="Zeng Q."/>
            <person name="Gargeya S."/>
            <person name="Fitzgerald M."/>
            <person name="Haas B."/>
            <person name="Abouelleil A."/>
            <person name="Allen A.W."/>
            <person name="Alvarado L."/>
            <person name="Arachchi H.M."/>
            <person name="Berlin A.M."/>
            <person name="Chapman S.B."/>
            <person name="Gainer-Dewar J."/>
            <person name="Goldberg J."/>
            <person name="Griggs A."/>
            <person name="Gujja S."/>
            <person name="Hansen M."/>
            <person name="Howarth C."/>
            <person name="Imamovic A."/>
            <person name="Ireland A."/>
            <person name="Larimer J."/>
            <person name="McCowan C."/>
            <person name="Murphy C."/>
            <person name="Pearson M."/>
            <person name="Poon T.W."/>
            <person name="Priest M."/>
            <person name="Roberts A."/>
            <person name="Saif S."/>
            <person name="Shea T."/>
            <person name="Sisk P."/>
            <person name="Sykes S."/>
            <person name="Wortman J."/>
            <person name="Nusbaum C."/>
            <person name="Birren B."/>
        </authorList>
    </citation>
    <scope>NUCLEOTIDE SEQUENCE [LARGE SCALE GENOMIC DNA]</scope>
    <source>
        <strain evidence="1">ATCC 38817</strain>
    </source>
</reference>
<dbReference type="PANTHER" id="PTHR46191:SF2">
    <property type="entry name" value="HALOACID DEHALOGENASE-LIKE HYDROLASE DOMAIN-CONTAINING PROTEIN 3"/>
    <property type="match status" value="1"/>
</dbReference>
<dbReference type="InterPro" id="IPR044924">
    <property type="entry name" value="HAD-SF_hydro_IA_REG-2-like_cap"/>
</dbReference>
<proteinExistence type="predicted"/>
<dbReference type="OrthoDB" id="444127at2759"/>
<dbReference type="Gene3D" id="1.10.150.720">
    <property type="entry name" value="Haloacid dehalogenase-like hydrolase"/>
    <property type="match status" value="1"/>
</dbReference>
<dbReference type="GO" id="GO:0005634">
    <property type="term" value="C:nucleus"/>
    <property type="evidence" value="ECO:0007669"/>
    <property type="project" value="TreeGrafter"/>
</dbReference>
<dbReference type="RefSeq" id="XP_009495992.1">
    <property type="nucleotide sequence ID" value="XM_009497717.1"/>
</dbReference>
<dbReference type="InterPro" id="IPR051828">
    <property type="entry name" value="HAD-like_hydrolase_domain"/>
</dbReference>
<dbReference type="GeneID" id="20528582"/>
<sequence>MSQLLPRLVTLDITGTVLRVSQGGLGFHYGKIAALHNVAVSQDLVSAAFLEEFRRASEPGTPPYGGVTPEAHRAWWSNVAAACLMKGLPESGAPDETLKAISHQLYDHFRTADAWETTSPGVKDTLAEIRAAGGPGPLCLGVLSNFDERLEDILKSCGLESQFDFVLTSGLTGLSKPAEEIFRAALAQGQAILARRDPAMTEPLTPGQCTHVGDDATKDVAGALGAGWRAVFIGEPEDKKLKKALARLSPTQAADLPRRLAFVDPALGLAGVPAALQRLDAAAASPH</sequence>
<dbReference type="AlphaFoldDB" id="A0A058Z7D2"/>
<dbReference type="Gene3D" id="3.40.50.1000">
    <property type="entry name" value="HAD superfamily/HAD-like"/>
    <property type="match status" value="1"/>
</dbReference>
<dbReference type="PANTHER" id="PTHR46191">
    <property type="match status" value="1"/>
</dbReference>
<keyword evidence="2" id="KW-1185">Reference proteome</keyword>
<dbReference type="InterPro" id="IPR023214">
    <property type="entry name" value="HAD_sf"/>
</dbReference>
<organism evidence="1">
    <name type="scientific">Fonticula alba</name>
    <name type="common">Slime mold</name>
    <dbReference type="NCBI Taxonomy" id="691883"/>
    <lineage>
        <taxon>Eukaryota</taxon>
        <taxon>Rotosphaerida</taxon>
        <taxon>Fonticulaceae</taxon>
        <taxon>Fonticula</taxon>
    </lineage>
</organism>
<evidence type="ECO:0000313" key="2">
    <source>
        <dbReference type="Proteomes" id="UP000030693"/>
    </source>
</evidence>
<evidence type="ECO:0008006" key="3">
    <source>
        <dbReference type="Google" id="ProtNLM"/>
    </source>
</evidence>
<protein>
    <recommendedName>
        <fullName evidence="3">Haloacid dehalogenase-like hydrolase domain-containing protein 3</fullName>
    </recommendedName>
</protein>
<accession>A0A058Z7D2</accession>
<gene>
    <name evidence="1" type="ORF">H696_03857</name>
</gene>
<evidence type="ECO:0000313" key="1">
    <source>
        <dbReference type="EMBL" id="KCV69427.1"/>
    </source>
</evidence>